<organism evidence="8 9">
    <name type="scientific">Coffea arabica</name>
    <name type="common">Arabian coffee</name>
    <dbReference type="NCBI Taxonomy" id="13443"/>
    <lineage>
        <taxon>Eukaryota</taxon>
        <taxon>Viridiplantae</taxon>
        <taxon>Streptophyta</taxon>
        <taxon>Embryophyta</taxon>
        <taxon>Tracheophyta</taxon>
        <taxon>Spermatophyta</taxon>
        <taxon>Magnoliopsida</taxon>
        <taxon>eudicotyledons</taxon>
        <taxon>Gunneridae</taxon>
        <taxon>Pentapetalae</taxon>
        <taxon>asterids</taxon>
        <taxon>lamiids</taxon>
        <taxon>Gentianales</taxon>
        <taxon>Rubiaceae</taxon>
        <taxon>Ixoroideae</taxon>
        <taxon>Gardenieae complex</taxon>
        <taxon>Bertiereae - Coffeeae clade</taxon>
        <taxon>Coffeeae</taxon>
        <taxon>Coffea</taxon>
    </lineage>
</organism>
<evidence type="ECO:0000259" key="7">
    <source>
        <dbReference type="PROSITE" id="PS51775"/>
    </source>
</evidence>
<dbReference type="PANTHER" id="PTHR31422:SF1">
    <property type="entry name" value="GTD-BINDING DOMAIN-CONTAINING PROTEIN"/>
    <property type="match status" value="1"/>
</dbReference>
<dbReference type="Pfam" id="PF04576">
    <property type="entry name" value="Zein-binding"/>
    <property type="match status" value="1"/>
</dbReference>
<evidence type="ECO:0000256" key="6">
    <source>
        <dbReference type="SAM" id="MobiDB-lite"/>
    </source>
</evidence>
<dbReference type="InterPro" id="IPR007656">
    <property type="entry name" value="GTD-bd"/>
</dbReference>
<dbReference type="RefSeq" id="XP_027066675.1">
    <property type="nucleotide sequence ID" value="XM_027210874.2"/>
</dbReference>
<dbReference type="OrthoDB" id="1105498at2759"/>
<feature type="coiled-coil region" evidence="5">
    <location>
        <begin position="17"/>
        <end position="72"/>
    </location>
</feature>
<evidence type="ECO:0000256" key="4">
    <source>
        <dbReference type="ARBA" id="ARBA00023136"/>
    </source>
</evidence>
<evidence type="ECO:0000256" key="1">
    <source>
        <dbReference type="ARBA" id="ARBA00004370"/>
    </source>
</evidence>
<accession>A0A6P6SKK8</accession>
<reference evidence="9" key="2">
    <citation type="submission" date="2025-08" db="UniProtKB">
        <authorList>
            <consortium name="RefSeq"/>
        </authorList>
    </citation>
    <scope>IDENTIFICATION</scope>
    <source>
        <tissue evidence="9">Leaves</tissue>
    </source>
</reference>
<evidence type="ECO:0000313" key="9">
    <source>
        <dbReference type="RefSeq" id="XP_027066675.1"/>
    </source>
</evidence>
<evidence type="ECO:0000256" key="2">
    <source>
        <dbReference type="ARBA" id="ARBA00022692"/>
    </source>
</evidence>
<dbReference type="GO" id="GO:0080115">
    <property type="term" value="F:myosin XI tail binding"/>
    <property type="evidence" value="ECO:0007669"/>
    <property type="project" value="UniProtKB-ARBA"/>
</dbReference>
<keyword evidence="8" id="KW-1185">Reference proteome</keyword>
<dbReference type="GO" id="GO:0016020">
    <property type="term" value="C:membrane"/>
    <property type="evidence" value="ECO:0007669"/>
    <property type="project" value="UniProtKB-SubCell"/>
</dbReference>
<proteinExistence type="predicted"/>
<keyword evidence="5" id="KW-0175">Coiled coil</keyword>
<feature type="region of interest" description="Disordered" evidence="6">
    <location>
        <begin position="236"/>
        <end position="266"/>
    </location>
</feature>
<protein>
    <submittedName>
        <fullName evidence="9">Uncharacterized protein isoform X1</fullName>
    </submittedName>
</protein>
<comment type="subcellular location">
    <subcellularLocation>
        <location evidence="1">Membrane</location>
    </subcellularLocation>
</comment>
<keyword evidence="2" id="KW-0812">Transmembrane</keyword>
<feature type="domain" description="GTD-binding" evidence="7">
    <location>
        <begin position="11"/>
        <end position="109"/>
    </location>
</feature>
<keyword evidence="4" id="KW-0472">Membrane</keyword>
<feature type="coiled-coil region" evidence="5">
    <location>
        <begin position="412"/>
        <end position="439"/>
    </location>
</feature>
<evidence type="ECO:0000313" key="8">
    <source>
        <dbReference type="Proteomes" id="UP001652660"/>
    </source>
</evidence>
<dbReference type="PANTHER" id="PTHR31422">
    <property type="entry name" value="BNAANNG28530D PROTEIN"/>
    <property type="match status" value="1"/>
</dbReference>
<dbReference type="GeneID" id="113692463"/>
<feature type="compositionally biased region" description="Low complexity" evidence="6">
    <location>
        <begin position="236"/>
        <end position="250"/>
    </location>
</feature>
<gene>
    <name evidence="9" type="primary">LOC113692463</name>
</gene>
<name>A0A6P6SKK8_COFAR</name>
<dbReference type="AlphaFoldDB" id="A0A6P6SKK8"/>
<dbReference type="Proteomes" id="UP001652660">
    <property type="component" value="Chromosome 6c"/>
</dbReference>
<reference evidence="8" key="1">
    <citation type="journal article" date="2025" name="Foods">
        <title>Unveiling the Microbial Signatures of Arabica Coffee Cherries: Insights into Ripeness Specific Diversity, Functional Traits, and Implications for Quality and Safety.</title>
        <authorList>
            <consortium name="RefSeq"/>
            <person name="Tenea G.N."/>
            <person name="Cifuentes V."/>
            <person name="Reyes P."/>
            <person name="Cevallos-Vallejos M."/>
        </authorList>
    </citation>
    <scope>NUCLEOTIDE SEQUENCE [LARGE SCALE GENOMIC DNA]</scope>
</reference>
<dbReference type="PROSITE" id="PS51775">
    <property type="entry name" value="GTD_BINDING"/>
    <property type="match status" value="1"/>
</dbReference>
<keyword evidence="3" id="KW-1133">Transmembrane helix</keyword>
<sequence>MAESGMGRHNFDIDILKETLCAQQQLLQKLYNELEAEREASSSAASEALSMILRLQGEKAAVQMEAEQYKRLAEEKMGYAEESLAIFEDIMYQKDMEMAALDSQVQAYRYKLLSMGCEDPGIGETTSPEDLLQRNESFVGETNFKRIGRRNSAPLLTLISCMRKGVTERESCLSPKTDLVHKTVEDCTAHDMNESSSDWEKKTDNSNMGDINSYLEQIRKLDGRVKEIAGVSYANLQSSTRSPSPLSQSSGNPYDLTREPTAYDMDKVKHPGNVKESEITTECPCSPGVLDVFEVPQVEESYDDCRLKRKNQKKMVLQDENKVEKPDAISEEIVKPYIQEQESDWLQKVLKSSQQQKTFCKPSSAIEVDCNFATVHPIGKVSISQPLLQQFNQTSEIVEIDRQAGRLVSADREEERKLLKEIREKLNSIECEIRSWKVKESSHRDEVPIATLAEVIFFNLFSLCLHYCS</sequence>
<evidence type="ECO:0000256" key="3">
    <source>
        <dbReference type="ARBA" id="ARBA00022989"/>
    </source>
</evidence>
<evidence type="ECO:0000256" key="5">
    <source>
        <dbReference type="SAM" id="Coils"/>
    </source>
</evidence>